<comment type="caution">
    <text evidence="2">The sequence shown here is derived from an EMBL/GenBank/DDBJ whole genome shotgun (WGS) entry which is preliminary data.</text>
</comment>
<dbReference type="Proteomes" id="UP000308730">
    <property type="component" value="Unassembled WGS sequence"/>
</dbReference>
<feature type="region of interest" description="Disordered" evidence="1">
    <location>
        <begin position="46"/>
        <end position="85"/>
    </location>
</feature>
<sequence length="180" mass="18905">MTSHNPPAPVRLYATASKCLLTLTTLTLTLPGGRFTGLAEITPSVQGSATVEGPPLDLGGLGTLKRAPHTLRGRTRPGPGTLRQSSMIYNDKLNTRRVHLNAELPVERERREGVALHVHRASDVRRDVGDAEEGVGGQGKLALVGYSAQVAGVDGVDREGELSCAPIHTTAGPSSSLMDA</sequence>
<reference evidence="2 3" key="1">
    <citation type="submission" date="2019-02" db="EMBL/GenBank/DDBJ databases">
        <title>Genome sequencing of the rare red list fungi Antrodiella citrinella (Flaviporus citrinellus).</title>
        <authorList>
            <person name="Buettner E."/>
            <person name="Kellner H."/>
        </authorList>
    </citation>
    <scope>NUCLEOTIDE SEQUENCE [LARGE SCALE GENOMIC DNA]</scope>
    <source>
        <strain evidence="2 3">DSM 108506</strain>
    </source>
</reference>
<feature type="compositionally biased region" description="Basic residues" evidence="1">
    <location>
        <begin position="66"/>
        <end position="75"/>
    </location>
</feature>
<protein>
    <submittedName>
        <fullName evidence="2">Uncharacterized protein</fullName>
    </submittedName>
</protein>
<proteinExistence type="predicted"/>
<organism evidence="2 3">
    <name type="scientific">Antrodiella citrinella</name>
    <dbReference type="NCBI Taxonomy" id="2447956"/>
    <lineage>
        <taxon>Eukaryota</taxon>
        <taxon>Fungi</taxon>
        <taxon>Dikarya</taxon>
        <taxon>Basidiomycota</taxon>
        <taxon>Agaricomycotina</taxon>
        <taxon>Agaricomycetes</taxon>
        <taxon>Polyporales</taxon>
        <taxon>Steccherinaceae</taxon>
        <taxon>Antrodiella</taxon>
    </lineage>
</organism>
<evidence type="ECO:0000256" key="1">
    <source>
        <dbReference type="SAM" id="MobiDB-lite"/>
    </source>
</evidence>
<keyword evidence="3" id="KW-1185">Reference proteome</keyword>
<evidence type="ECO:0000313" key="2">
    <source>
        <dbReference type="EMBL" id="THH30451.1"/>
    </source>
</evidence>
<name>A0A4S4MYK1_9APHY</name>
<dbReference type="EMBL" id="SGPM01000080">
    <property type="protein sequence ID" value="THH30451.1"/>
    <property type="molecule type" value="Genomic_DNA"/>
</dbReference>
<accession>A0A4S4MYK1</accession>
<gene>
    <name evidence="2" type="ORF">EUX98_g3731</name>
</gene>
<evidence type="ECO:0000313" key="3">
    <source>
        <dbReference type="Proteomes" id="UP000308730"/>
    </source>
</evidence>
<dbReference type="AlphaFoldDB" id="A0A4S4MYK1"/>